<dbReference type="PANTHER" id="PTHR43439">
    <property type="entry name" value="PHENYLACETATE-COENZYME A LIGASE"/>
    <property type="match status" value="1"/>
</dbReference>
<evidence type="ECO:0000259" key="5">
    <source>
        <dbReference type="Pfam" id="PF07993"/>
    </source>
</evidence>
<dbReference type="Proteomes" id="UP000053411">
    <property type="component" value="Unassembled WGS sequence"/>
</dbReference>
<dbReference type="STRING" id="1442371.A0A0D2I3U7"/>
<accession>A0A0D2I3U7</accession>
<dbReference type="InterPro" id="IPR020845">
    <property type="entry name" value="AMP-binding_CS"/>
</dbReference>
<dbReference type="AlphaFoldDB" id="A0A0D2I3U7"/>
<dbReference type="Pfam" id="PF07993">
    <property type="entry name" value="NAD_binding_4"/>
    <property type="match status" value="1"/>
</dbReference>
<evidence type="ECO:0000259" key="3">
    <source>
        <dbReference type="Pfam" id="PF00501"/>
    </source>
</evidence>
<dbReference type="PROSITE" id="PS00455">
    <property type="entry name" value="AMP_BINDING"/>
    <property type="match status" value="1"/>
</dbReference>
<dbReference type="Pfam" id="PF23562">
    <property type="entry name" value="AMP-binding_C_3"/>
    <property type="match status" value="1"/>
</dbReference>
<dbReference type="SUPFAM" id="SSF51735">
    <property type="entry name" value="NAD(P)-binding Rossmann-fold domains"/>
    <property type="match status" value="1"/>
</dbReference>
<dbReference type="VEuPathDB" id="FungiDB:Z520_12355"/>
<dbReference type="InterPro" id="IPR036291">
    <property type="entry name" value="NAD(P)-bd_dom_sf"/>
</dbReference>
<evidence type="ECO:0000256" key="2">
    <source>
        <dbReference type="ARBA" id="ARBA00022553"/>
    </source>
</evidence>
<dbReference type="InterPro" id="IPR036736">
    <property type="entry name" value="ACP-like_sf"/>
</dbReference>
<proteinExistence type="predicted"/>
<sequence>MPSATGKLPIGERVLPALIDEYARDEPDKCVAVVPEDATMENWYNVTYREVQQVMDKLAWDIDRQIGRSETFETVVYVGANDVRNMCFWAAAMKCGYCIMAISPRNSAGEQRFLLETTNCHQLFYSSEMAGKVEQIKKALDSWRLKTFLVPTYADLVAAGASSDAKPYPFTKTYRELADKPAFIFHTSGTTGMPKPITLVHFYFASLDGVKLLPVPEGHKAADWSVLKSGDLYFNGFPAYHPAGAHYTCWCAIHTASAFVSLPHETPLSEDAFLKVLRQFEFEVAFLPPSFIEDIAHAPDVLNALSRVKYLFSMAGPLGTASGDIVSKHTTLLQLIGSTETGLIPGLVPKNWRGFTQNPYYGDEMELIEGTETYERILRRNPKFEKYQAVWSTFPDRTEFRTRDLFKRDSEDLSLWVFAGRTDDVIVLSNGEKVQPISLQTQIQDHPLLRSAVVVGQGRFQVALIIEPDWQKWDSSLPDQELIDEVWPTVEKACQSVTAVGKIFKNMIMVSKKDKPFPRAGKGTVQTAKTVVLYKDEIEDLYANSDKVENAISLPDLVNQSAIKEFVRQIVSSFLDVDDLQDDDHLFSRGLDSLQTLGMAKMLRSGLEPKLNGAVKNGKPILTPRTIYQNPSITALTTLLITLLTSAVALDSNGASSQLGNVLRETQIESMVQRYTSDTIPKTKRNPARGRQDGLHVIITGTTGSLGPHLLHSVLSDSRVSKVYCFNRSSDARQRTEQSFQTQKLLNLGPKTEFLVVKFGANDFGLDNSKYQELLENVDLIFHNAWAVNFNYMLETFEQTFVKSVSDFKDLSLRSVHGAHVFFVSSIGTVGGWRPSPDRNTKTERITVPESVMYNGSAAIQTGYAESKHVSERVLAFAAENLCVPVSIARLGQIAGPTTPHGKWNDAEWLPRIIKTSKAIGKIPSTLEAILGDGIDWIPVDLIAAACTELGFKRLATQDTEPLDVFHLENPNLSQWQDLLPALQKYFAAKDSPAEIVPYNDWLDAIQQYANDTGATAVDLPVLSIWDFYQGARDAPQRVRPATSNTQAKSKVIANLEPIGPESMATWLKQWRY</sequence>
<gene>
    <name evidence="6" type="ORF">Z520_12355</name>
</gene>
<dbReference type="Pfam" id="PF00550">
    <property type="entry name" value="PP-binding"/>
    <property type="match status" value="1"/>
</dbReference>
<keyword evidence="1" id="KW-0596">Phosphopantetheine</keyword>
<dbReference type="InterPro" id="IPR009081">
    <property type="entry name" value="PP-bd_ACP"/>
</dbReference>
<protein>
    <recommendedName>
        <fullName evidence="8">Carrier domain-containing protein</fullName>
    </recommendedName>
</protein>
<feature type="domain" description="AMP-dependent synthetase/ligase" evidence="3">
    <location>
        <begin position="22"/>
        <end position="344"/>
    </location>
</feature>
<dbReference type="EMBL" id="KN848115">
    <property type="protein sequence ID" value="KIX91966.1"/>
    <property type="molecule type" value="Genomic_DNA"/>
</dbReference>
<feature type="domain" description="Carrier" evidence="4">
    <location>
        <begin position="566"/>
        <end position="612"/>
    </location>
</feature>
<organism evidence="6 7">
    <name type="scientific">Fonsecaea multimorphosa CBS 102226</name>
    <dbReference type="NCBI Taxonomy" id="1442371"/>
    <lineage>
        <taxon>Eukaryota</taxon>
        <taxon>Fungi</taxon>
        <taxon>Dikarya</taxon>
        <taxon>Ascomycota</taxon>
        <taxon>Pezizomycotina</taxon>
        <taxon>Eurotiomycetes</taxon>
        <taxon>Chaetothyriomycetidae</taxon>
        <taxon>Chaetothyriales</taxon>
        <taxon>Herpotrichiellaceae</taxon>
        <taxon>Fonsecaea</taxon>
    </lineage>
</organism>
<dbReference type="SUPFAM" id="SSF47336">
    <property type="entry name" value="ACP-like"/>
    <property type="match status" value="1"/>
</dbReference>
<keyword evidence="7" id="KW-1185">Reference proteome</keyword>
<dbReference type="InterPro" id="IPR051414">
    <property type="entry name" value="Adenylate-forming_Reductase"/>
</dbReference>
<keyword evidence="2" id="KW-0597">Phosphoprotein</keyword>
<dbReference type="Gene3D" id="3.40.50.12780">
    <property type="entry name" value="N-terminal domain of ligase-like"/>
    <property type="match status" value="1"/>
</dbReference>
<dbReference type="Pfam" id="PF00501">
    <property type="entry name" value="AMP-binding"/>
    <property type="match status" value="1"/>
</dbReference>
<dbReference type="InterPro" id="IPR000873">
    <property type="entry name" value="AMP-dep_synth/lig_dom"/>
</dbReference>
<dbReference type="GeneID" id="27718101"/>
<evidence type="ECO:0000313" key="6">
    <source>
        <dbReference type="EMBL" id="KIX91966.1"/>
    </source>
</evidence>
<reference evidence="6 7" key="1">
    <citation type="submission" date="2015-01" db="EMBL/GenBank/DDBJ databases">
        <title>The Genome Sequence of Fonsecaea multimorphosa CBS 102226.</title>
        <authorList>
            <consortium name="The Broad Institute Genomics Platform"/>
            <person name="Cuomo C."/>
            <person name="de Hoog S."/>
            <person name="Gorbushina A."/>
            <person name="Stielow B."/>
            <person name="Teixiera M."/>
            <person name="Abouelleil A."/>
            <person name="Chapman S.B."/>
            <person name="Priest M."/>
            <person name="Young S.K."/>
            <person name="Wortman J."/>
            <person name="Nusbaum C."/>
            <person name="Birren B."/>
        </authorList>
    </citation>
    <scope>NUCLEOTIDE SEQUENCE [LARGE SCALE GENOMIC DNA]</scope>
    <source>
        <strain evidence="6 7">CBS 102226</strain>
    </source>
</reference>
<dbReference type="PANTHER" id="PTHR43439:SF2">
    <property type="entry name" value="ENZYME, PUTATIVE (JCVI)-RELATED"/>
    <property type="match status" value="1"/>
</dbReference>
<evidence type="ECO:0000259" key="4">
    <source>
        <dbReference type="Pfam" id="PF00550"/>
    </source>
</evidence>
<evidence type="ECO:0000256" key="1">
    <source>
        <dbReference type="ARBA" id="ARBA00022450"/>
    </source>
</evidence>
<dbReference type="InterPro" id="IPR042099">
    <property type="entry name" value="ANL_N_sf"/>
</dbReference>
<evidence type="ECO:0000313" key="7">
    <source>
        <dbReference type="Proteomes" id="UP000053411"/>
    </source>
</evidence>
<dbReference type="OrthoDB" id="429813at2759"/>
<dbReference type="RefSeq" id="XP_016626089.1">
    <property type="nucleotide sequence ID" value="XM_016782841.1"/>
</dbReference>
<dbReference type="InterPro" id="IPR013120">
    <property type="entry name" value="FAR_NAD-bd"/>
</dbReference>
<dbReference type="SUPFAM" id="SSF56801">
    <property type="entry name" value="Acetyl-CoA synthetase-like"/>
    <property type="match status" value="1"/>
</dbReference>
<dbReference type="Gene3D" id="3.40.50.720">
    <property type="entry name" value="NAD(P)-binding Rossmann-like Domain"/>
    <property type="match status" value="1"/>
</dbReference>
<evidence type="ECO:0008006" key="8">
    <source>
        <dbReference type="Google" id="ProtNLM"/>
    </source>
</evidence>
<dbReference type="Gene3D" id="1.10.1200.10">
    <property type="entry name" value="ACP-like"/>
    <property type="match status" value="1"/>
</dbReference>
<name>A0A0D2I3U7_9EURO</name>
<feature type="domain" description="Thioester reductase (TE)" evidence="5">
    <location>
        <begin position="699"/>
        <end position="946"/>
    </location>
</feature>